<proteinExistence type="predicted"/>
<evidence type="ECO:0000313" key="6">
    <source>
        <dbReference type="Proteomes" id="UP000621386"/>
    </source>
</evidence>
<evidence type="ECO:0000256" key="1">
    <source>
        <dbReference type="ARBA" id="ARBA00022729"/>
    </source>
</evidence>
<accession>A0ABS1PB10</accession>
<keyword evidence="1 3" id="KW-0732">Signal</keyword>
<keyword evidence="6" id="KW-1185">Reference proteome</keyword>
<comment type="caution">
    <text evidence="5">The sequence shown here is derived from an EMBL/GenBank/DDBJ whole genome shotgun (WGS) entry which is preliminary data.</text>
</comment>
<feature type="compositionally biased region" description="Basic and acidic residues" evidence="2">
    <location>
        <begin position="27"/>
        <end position="46"/>
    </location>
</feature>
<feature type="signal peptide" evidence="3">
    <location>
        <begin position="1"/>
        <end position="26"/>
    </location>
</feature>
<evidence type="ECO:0000313" key="5">
    <source>
        <dbReference type="EMBL" id="MBL1109344.1"/>
    </source>
</evidence>
<dbReference type="InterPro" id="IPR029050">
    <property type="entry name" value="Immunoprotect_excell_Ig-like"/>
</dbReference>
<feature type="chain" id="PRO_5047250397" evidence="3">
    <location>
        <begin position="27"/>
        <end position="210"/>
    </location>
</feature>
<protein>
    <submittedName>
        <fullName evidence="5">DUF4352 domain-containing protein</fullName>
    </submittedName>
</protein>
<organism evidence="5 6">
    <name type="scientific">Streptomyces musisoli</name>
    <dbReference type="NCBI Taxonomy" id="2802280"/>
    <lineage>
        <taxon>Bacteria</taxon>
        <taxon>Bacillati</taxon>
        <taxon>Actinomycetota</taxon>
        <taxon>Actinomycetes</taxon>
        <taxon>Kitasatosporales</taxon>
        <taxon>Streptomycetaceae</taxon>
        <taxon>Streptomyces</taxon>
    </lineage>
</organism>
<reference evidence="5 6" key="1">
    <citation type="submission" date="2021-01" db="EMBL/GenBank/DDBJ databases">
        <title>WGS of actinomycetes isolated from Thailand.</title>
        <authorList>
            <person name="Thawai C."/>
        </authorList>
    </citation>
    <scope>NUCLEOTIDE SEQUENCE [LARGE SCALE GENOMIC DNA]</scope>
    <source>
        <strain evidence="5 6">CH5-8</strain>
    </source>
</reference>
<dbReference type="EMBL" id="JAERRH010000019">
    <property type="protein sequence ID" value="MBL1109344.1"/>
    <property type="molecule type" value="Genomic_DNA"/>
</dbReference>
<dbReference type="PROSITE" id="PS51257">
    <property type="entry name" value="PROKAR_LIPOPROTEIN"/>
    <property type="match status" value="1"/>
</dbReference>
<evidence type="ECO:0000256" key="2">
    <source>
        <dbReference type="SAM" id="MobiDB-lite"/>
    </source>
</evidence>
<gene>
    <name evidence="5" type="ORF">JK361_32950</name>
</gene>
<feature type="domain" description="DUF4352" evidence="4">
    <location>
        <begin position="90"/>
        <end position="183"/>
    </location>
</feature>
<name>A0ABS1PB10_9ACTN</name>
<evidence type="ECO:0000256" key="3">
    <source>
        <dbReference type="SAM" id="SignalP"/>
    </source>
</evidence>
<dbReference type="RefSeq" id="WP_201825390.1">
    <property type="nucleotide sequence ID" value="NZ_JAERRH010000019.1"/>
</dbReference>
<dbReference type="Pfam" id="PF11611">
    <property type="entry name" value="DUF4352"/>
    <property type="match status" value="1"/>
</dbReference>
<dbReference type="Gene3D" id="2.60.40.1240">
    <property type="match status" value="1"/>
</dbReference>
<sequence length="210" mass="21987">MRAYIRGAIVPAVLLSVALVTGCSSGSDDKAAPTKTVVDDTQERSTIKASPSASPSPSPSATESVLSGGQTGTYEVGETDEYGENYKATGKMSVTFVSAKYVTPAEIGTSSKPEHGQFVEVTLTFKNVGKSTARVETYGNLMWDDSSSAAQDATTLEGVGEGDDLDTDYKPGQGVTGKLILDVGRRGGFVYYMFSEDPEGGTPFVLKLPA</sequence>
<feature type="region of interest" description="Disordered" evidence="2">
    <location>
        <begin position="23"/>
        <end position="80"/>
    </location>
</feature>
<dbReference type="Proteomes" id="UP000621386">
    <property type="component" value="Unassembled WGS sequence"/>
</dbReference>
<feature type="compositionally biased region" description="Low complexity" evidence="2">
    <location>
        <begin position="49"/>
        <end position="61"/>
    </location>
</feature>
<evidence type="ECO:0000259" key="4">
    <source>
        <dbReference type="Pfam" id="PF11611"/>
    </source>
</evidence>
<dbReference type="InterPro" id="IPR029051">
    <property type="entry name" value="DUF4352"/>
</dbReference>